<dbReference type="EMBL" id="CAKASE010000074">
    <property type="protein sequence ID" value="CAG9576355.1"/>
    <property type="molecule type" value="Genomic_DNA"/>
</dbReference>
<comment type="caution">
    <text evidence="1">The sequence shown here is derived from an EMBL/GenBank/DDBJ whole genome shotgun (WGS) entry which is preliminary data.</text>
</comment>
<dbReference type="AlphaFoldDB" id="A0A8J2VUX8"/>
<accession>A0A8J2VUX8</accession>
<gene>
    <name evidence="1" type="ORF">DCHRY22_LOCUS12018</name>
</gene>
<proteinExistence type="predicted"/>
<name>A0A8J2VUX8_9NEOP</name>
<dbReference type="Proteomes" id="UP000789524">
    <property type="component" value="Unassembled WGS sequence"/>
</dbReference>
<evidence type="ECO:0000313" key="2">
    <source>
        <dbReference type="Proteomes" id="UP000789524"/>
    </source>
</evidence>
<reference evidence="1" key="1">
    <citation type="submission" date="2021-09" db="EMBL/GenBank/DDBJ databases">
        <authorList>
            <person name="Martin H S."/>
        </authorList>
    </citation>
    <scope>NUCLEOTIDE SEQUENCE</scope>
</reference>
<protein>
    <submittedName>
        <fullName evidence="1">(African queen) hypothetical protein</fullName>
    </submittedName>
</protein>
<sequence>MVARPRVRQPCSVTPAPLPTLSSGLKAAAACPRSDALHLVHLSYQLYLGHLPGMCFSSKGTISEPPQGRCGINEKLIRDPLILLHTYNGRDATRTQLLLRASETVPERHVHV</sequence>
<organism evidence="1 2">
    <name type="scientific">Danaus chrysippus</name>
    <name type="common">African queen</name>
    <dbReference type="NCBI Taxonomy" id="151541"/>
    <lineage>
        <taxon>Eukaryota</taxon>
        <taxon>Metazoa</taxon>
        <taxon>Ecdysozoa</taxon>
        <taxon>Arthropoda</taxon>
        <taxon>Hexapoda</taxon>
        <taxon>Insecta</taxon>
        <taxon>Pterygota</taxon>
        <taxon>Neoptera</taxon>
        <taxon>Endopterygota</taxon>
        <taxon>Lepidoptera</taxon>
        <taxon>Glossata</taxon>
        <taxon>Ditrysia</taxon>
        <taxon>Papilionoidea</taxon>
        <taxon>Nymphalidae</taxon>
        <taxon>Danainae</taxon>
        <taxon>Danaini</taxon>
        <taxon>Danaina</taxon>
        <taxon>Danaus</taxon>
        <taxon>Anosia</taxon>
    </lineage>
</organism>
<keyword evidence="2" id="KW-1185">Reference proteome</keyword>
<evidence type="ECO:0000313" key="1">
    <source>
        <dbReference type="EMBL" id="CAG9576355.1"/>
    </source>
</evidence>